<evidence type="ECO:0000313" key="8">
    <source>
        <dbReference type="EMBL" id="MDC8774089.1"/>
    </source>
</evidence>
<dbReference type="SUPFAM" id="SSF50182">
    <property type="entry name" value="Sm-like ribonucleoproteins"/>
    <property type="match status" value="1"/>
</dbReference>
<evidence type="ECO:0000259" key="7">
    <source>
        <dbReference type="Pfam" id="PF06004"/>
    </source>
</evidence>
<keyword evidence="5 8" id="KW-0449">Lipoprotein</keyword>
<dbReference type="Proteomes" id="UP001221189">
    <property type="component" value="Unassembled WGS sequence"/>
</dbReference>
<gene>
    <name evidence="8" type="ORF">PRZ03_21215</name>
</gene>
<protein>
    <submittedName>
        <fullName evidence="8">YgdI/YgdR family lipoprotein</fullName>
    </submittedName>
</protein>
<evidence type="ECO:0000256" key="1">
    <source>
        <dbReference type="ARBA" id="ARBA00022475"/>
    </source>
</evidence>
<keyword evidence="3" id="KW-0472">Membrane</keyword>
<dbReference type="EMBL" id="JAQQXT010000017">
    <property type="protein sequence ID" value="MDC8774089.1"/>
    <property type="molecule type" value="Genomic_DNA"/>
</dbReference>
<evidence type="ECO:0000256" key="5">
    <source>
        <dbReference type="ARBA" id="ARBA00023288"/>
    </source>
</evidence>
<dbReference type="Pfam" id="PF06004">
    <property type="entry name" value="DUF903"/>
    <property type="match status" value="1"/>
</dbReference>
<keyword evidence="1" id="KW-1003">Cell membrane</keyword>
<evidence type="ECO:0000256" key="2">
    <source>
        <dbReference type="ARBA" id="ARBA00022729"/>
    </source>
</evidence>
<evidence type="ECO:0000313" key="9">
    <source>
        <dbReference type="Proteomes" id="UP001221189"/>
    </source>
</evidence>
<feature type="domain" description="Lipoprotein YgdI/YgdR-like SH3-like" evidence="7">
    <location>
        <begin position="22"/>
        <end position="70"/>
    </location>
</feature>
<dbReference type="PANTHER" id="PTHR37011">
    <property type="entry name" value="POT FAMILY PEPTIDE TRANSPORT PROTEIN-RELATED"/>
    <property type="match status" value="1"/>
</dbReference>
<dbReference type="Gene3D" id="2.30.30.100">
    <property type="match status" value="1"/>
</dbReference>
<reference evidence="8 9" key="1">
    <citation type="submission" date="2022-10" db="EMBL/GenBank/DDBJ databases">
        <title>Paucibacter sp. hw1 Genome sequencing.</title>
        <authorList>
            <person name="Park S."/>
        </authorList>
    </citation>
    <scope>NUCLEOTIDE SEQUENCE [LARGE SCALE GENOMIC DNA]</scope>
    <source>
        <strain evidence="9">hw1</strain>
    </source>
</reference>
<name>A0ABT5KKW0_9BURK</name>
<dbReference type="PANTHER" id="PTHR37011:SF1">
    <property type="entry name" value="POT FAMILY PEPTIDE TRANSPORT PROTEIN"/>
    <property type="match status" value="1"/>
</dbReference>
<accession>A0ABT5KKW0</accession>
<evidence type="ECO:0000256" key="4">
    <source>
        <dbReference type="ARBA" id="ARBA00023139"/>
    </source>
</evidence>
<sequence>MKLSASICLVLLAALAGCSSTQYIMSTKEGRMIVSHGKPDLDEKAGSYEYRDADGKRVTIMKSDVVQIMER</sequence>
<evidence type="ECO:0000256" key="3">
    <source>
        <dbReference type="ARBA" id="ARBA00023136"/>
    </source>
</evidence>
<dbReference type="RefSeq" id="WP_273602142.1">
    <property type="nucleotide sequence ID" value="NZ_JAQQXT010000017.1"/>
</dbReference>
<keyword evidence="4" id="KW-0564">Palmitate</keyword>
<keyword evidence="2 6" id="KW-0732">Signal</keyword>
<organism evidence="8 9">
    <name type="scientific">Roseateles albus</name>
    <dbReference type="NCBI Taxonomy" id="2987525"/>
    <lineage>
        <taxon>Bacteria</taxon>
        <taxon>Pseudomonadati</taxon>
        <taxon>Pseudomonadota</taxon>
        <taxon>Betaproteobacteria</taxon>
        <taxon>Burkholderiales</taxon>
        <taxon>Sphaerotilaceae</taxon>
        <taxon>Roseateles</taxon>
    </lineage>
</organism>
<feature type="signal peptide" evidence="6">
    <location>
        <begin position="1"/>
        <end position="24"/>
    </location>
</feature>
<dbReference type="InterPro" id="IPR047807">
    <property type="entry name" value="YgdI/YgdR-like_SH3-like"/>
</dbReference>
<dbReference type="InterPro" id="IPR010920">
    <property type="entry name" value="LSM_dom_sf"/>
</dbReference>
<dbReference type="InterPro" id="IPR010305">
    <property type="entry name" value="YgdI/YgdR-like"/>
</dbReference>
<dbReference type="PROSITE" id="PS51257">
    <property type="entry name" value="PROKAR_LIPOPROTEIN"/>
    <property type="match status" value="1"/>
</dbReference>
<dbReference type="NCBIfam" id="NF033216">
    <property type="entry name" value="lipo_YgdI_YgdR"/>
    <property type="match status" value="1"/>
</dbReference>
<evidence type="ECO:0000256" key="6">
    <source>
        <dbReference type="SAM" id="SignalP"/>
    </source>
</evidence>
<keyword evidence="9" id="KW-1185">Reference proteome</keyword>
<feature type="chain" id="PRO_5046394423" evidence="6">
    <location>
        <begin position="25"/>
        <end position="71"/>
    </location>
</feature>
<comment type="caution">
    <text evidence="8">The sequence shown here is derived from an EMBL/GenBank/DDBJ whole genome shotgun (WGS) entry which is preliminary data.</text>
</comment>
<proteinExistence type="predicted"/>